<proteinExistence type="inferred from homology"/>
<dbReference type="RefSeq" id="WP_265262939.1">
    <property type="nucleotide sequence ID" value="NZ_JAIHOM010000010.1"/>
</dbReference>
<evidence type="ECO:0000256" key="4">
    <source>
        <dbReference type="RuleBase" id="RU003495"/>
    </source>
</evidence>
<keyword evidence="8" id="KW-1185">Reference proteome</keyword>
<comment type="function">
    <text evidence="3">Lytic transglycosylase with a strong preference for naked glycan strands that lack stem peptides.</text>
</comment>
<comment type="caution">
    <text evidence="7">The sequence shown here is derived from an EMBL/GenBank/DDBJ whole genome shotgun (WGS) entry which is preliminary data.</text>
</comment>
<feature type="region of interest" description="Disordered" evidence="5">
    <location>
        <begin position="121"/>
        <end position="152"/>
    </location>
</feature>
<dbReference type="SUPFAM" id="SSF50685">
    <property type="entry name" value="Barwin-like endoglucanases"/>
    <property type="match status" value="1"/>
</dbReference>
<evidence type="ECO:0000313" key="8">
    <source>
        <dbReference type="Proteomes" id="UP001526426"/>
    </source>
</evidence>
<evidence type="ECO:0000259" key="6">
    <source>
        <dbReference type="Pfam" id="PF03330"/>
    </source>
</evidence>
<dbReference type="InterPro" id="IPR034718">
    <property type="entry name" value="RlpA"/>
</dbReference>
<evidence type="ECO:0000313" key="7">
    <source>
        <dbReference type="EMBL" id="MCW6035266.1"/>
    </source>
</evidence>
<evidence type="ECO:0000256" key="1">
    <source>
        <dbReference type="ARBA" id="ARBA00023239"/>
    </source>
</evidence>
<gene>
    <name evidence="3" type="primary">rlpA</name>
    <name evidence="7" type="ORF">K4A83_03125</name>
</gene>
<dbReference type="CDD" id="cd22268">
    <property type="entry name" value="DPBB_RlpA-like"/>
    <property type="match status" value="1"/>
</dbReference>
<protein>
    <recommendedName>
        <fullName evidence="3">Probable endolytic peptidoglycan transglycosylase RlpA</fullName>
        <ecNumber evidence="3">4.2.2.-</ecNumber>
    </recommendedName>
</protein>
<reference evidence="7 8" key="1">
    <citation type="submission" date="2021-08" db="EMBL/GenBank/DDBJ databases">
        <title>Draft genome sequence of Spirulina subsalsa with high tolerance to salinity and hype-accumulation of phycocyanin.</title>
        <authorList>
            <person name="Pei H."/>
            <person name="Jiang L."/>
        </authorList>
    </citation>
    <scope>NUCLEOTIDE SEQUENCE [LARGE SCALE GENOMIC DNA]</scope>
    <source>
        <strain evidence="7 8">FACHB-351</strain>
    </source>
</reference>
<dbReference type="NCBIfam" id="TIGR00413">
    <property type="entry name" value="rlpA"/>
    <property type="match status" value="1"/>
</dbReference>
<dbReference type="InterPro" id="IPR036908">
    <property type="entry name" value="RlpA-like_sf"/>
</dbReference>
<dbReference type="EC" id="4.2.2.-" evidence="3"/>
<dbReference type="EMBL" id="JAIHOM010000010">
    <property type="protein sequence ID" value="MCW6035266.1"/>
    <property type="molecule type" value="Genomic_DNA"/>
</dbReference>
<keyword evidence="1 3" id="KW-0456">Lyase</keyword>
<keyword evidence="2 3" id="KW-0961">Cell wall biogenesis/degradation</keyword>
<dbReference type="PANTHER" id="PTHR34183:SF1">
    <property type="entry name" value="ENDOLYTIC PEPTIDOGLYCAN TRANSGLYCOSYLASE RLPA"/>
    <property type="match status" value="1"/>
</dbReference>
<accession>A0ABT3L1B2</accession>
<comment type="similarity">
    <text evidence="3 4">Belongs to the RlpA family.</text>
</comment>
<dbReference type="InterPro" id="IPR009009">
    <property type="entry name" value="RlpA-like_DPBB"/>
</dbReference>
<feature type="compositionally biased region" description="Polar residues" evidence="5">
    <location>
        <begin position="132"/>
        <end position="141"/>
    </location>
</feature>
<evidence type="ECO:0000256" key="2">
    <source>
        <dbReference type="ARBA" id="ARBA00023316"/>
    </source>
</evidence>
<dbReference type="PANTHER" id="PTHR34183">
    <property type="entry name" value="ENDOLYTIC PEPTIDOGLYCAN TRANSGLYCOSYLASE RLPA"/>
    <property type="match status" value="1"/>
</dbReference>
<organism evidence="7 8">
    <name type="scientific">Spirulina subsalsa FACHB-351</name>
    <dbReference type="NCBI Taxonomy" id="234711"/>
    <lineage>
        <taxon>Bacteria</taxon>
        <taxon>Bacillati</taxon>
        <taxon>Cyanobacteriota</taxon>
        <taxon>Cyanophyceae</taxon>
        <taxon>Spirulinales</taxon>
        <taxon>Spirulinaceae</taxon>
        <taxon>Spirulina</taxon>
    </lineage>
</organism>
<evidence type="ECO:0000256" key="3">
    <source>
        <dbReference type="HAMAP-Rule" id="MF_02071"/>
    </source>
</evidence>
<dbReference type="Gene3D" id="2.40.40.10">
    <property type="entry name" value="RlpA-like domain"/>
    <property type="match status" value="1"/>
</dbReference>
<dbReference type="Pfam" id="PF03330">
    <property type="entry name" value="DPBB_1"/>
    <property type="match status" value="1"/>
</dbReference>
<name>A0ABT3L1B2_9CYAN</name>
<sequence>MTFFRLAWVTSCVGILLGFSQFILTDSRLTGLRLASAPKNSHLLSYSSDLGSWMPSAPWQWSWATAGLHLGGYNPSNEKPLDVAFHRLPETLSSWETDFRSYEGVPRPLRGKTISWQNSAQDGFCPSPLSPTPQWSKQPQTEKLGESQPKLTHHTSLRERLMQVVENVFRWSEMAKESENVVEITQVVNGETRRLTFPERLQWVSWRSQPETPSNYREEFHLLVNGQTVMKLENRQQIEDLAERLRYLLNKGDLDPTEIKPSLLGGNPAGMVGDRLLFLVDSNITPLEEPHRELMVIHWVNHLRQALGAEALSLVEAQRAMYGLVETRRQFEGLASWYGSYFHGRMTANGEIYDQEAFTAAHPYLPFNTYLKVTNLESQESVIVRINDRGPYIYPRTLDLSRGVARCLDSKHSGVVRYRAVVMESYSRL</sequence>
<dbReference type="HAMAP" id="MF_02071">
    <property type="entry name" value="RlpA"/>
    <property type="match status" value="1"/>
</dbReference>
<feature type="domain" description="RlpA-like protein double-psi beta-barrel" evidence="6">
    <location>
        <begin position="332"/>
        <end position="417"/>
    </location>
</feature>
<dbReference type="InterPro" id="IPR012997">
    <property type="entry name" value="RplA"/>
</dbReference>
<dbReference type="Proteomes" id="UP001526426">
    <property type="component" value="Unassembled WGS sequence"/>
</dbReference>
<evidence type="ECO:0000256" key="5">
    <source>
        <dbReference type="SAM" id="MobiDB-lite"/>
    </source>
</evidence>